<dbReference type="Gene3D" id="2.60.40.10">
    <property type="entry name" value="Immunoglobulins"/>
    <property type="match status" value="2"/>
</dbReference>
<keyword evidence="9" id="KW-0326">Glycosidase</keyword>
<dbReference type="SMART" id="SM00642">
    <property type="entry name" value="Aamy"/>
    <property type="match status" value="1"/>
</dbReference>
<keyword evidence="6" id="KW-0378">Hydrolase</keyword>
<feature type="domain" description="Glycosyl hydrolase family 13 catalytic" evidence="12">
    <location>
        <begin position="478"/>
        <end position="871"/>
    </location>
</feature>
<dbReference type="Proteomes" id="UP000663829">
    <property type="component" value="Unassembled WGS sequence"/>
</dbReference>
<dbReference type="InterPro" id="IPR013783">
    <property type="entry name" value="Ig-like_fold"/>
</dbReference>
<evidence type="ECO:0000256" key="10">
    <source>
        <dbReference type="RuleBase" id="RU003615"/>
    </source>
</evidence>
<keyword evidence="15" id="KW-1185">Reference proteome</keyword>
<accession>A0A814JW21</accession>
<name>A0A814JW21_9BILA</name>
<dbReference type="EMBL" id="CAJNOQ010004084">
    <property type="protein sequence ID" value="CAF1043924.1"/>
    <property type="molecule type" value="Genomic_DNA"/>
</dbReference>
<dbReference type="EC" id="3.2.1.1" evidence="5"/>
<comment type="caution">
    <text evidence="13">The sequence shown here is derived from an EMBL/GenBank/DDBJ whole genome shotgun (WGS) entry which is preliminary data.</text>
</comment>
<gene>
    <name evidence="13" type="ORF">GPM918_LOCUS15925</name>
    <name evidence="14" type="ORF">SRO942_LOCUS15933</name>
</gene>
<evidence type="ECO:0000256" key="3">
    <source>
        <dbReference type="ARBA" id="ARBA00001923"/>
    </source>
</evidence>
<dbReference type="OrthoDB" id="550577at2759"/>
<dbReference type="PRINTS" id="PR00110">
    <property type="entry name" value="ALPHAAMYLASE"/>
</dbReference>
<comment type="cofactor">
    <cofactor evidence="2">
        <name>Ca(2+)</name>
        <dbReference type="ChEBI" id="CHEBI:29108"/>
    </cofactor>
</comment>
<evidence type="ECO:0000256" key="9">
    <source>
        <dbReference type="ARBA" id="ARBA00023295"/>
    </source>
</evidence>
<protein>
    <recommendedName>
        <fullName evidence="5">alpha-amylase</fullName>
        <ecNumber evidence="5">3.2.1.1</ecNumber>
    </recommendedName>
</protein>
<dbReference type="GO" id="GO:0005975">
    <property type="term" value="P:carbohydrate metabolic process"/>
    <property type="evidence" value="ECO:0007669"/>
    <property type="project" value="InterPro"/>
</dbReference>
<dbReference type="Pfam" id="PF00128">
    <property type="entry name" value="Alpha-amylase"/>
    <property type="match status" value="1"/>
</dbReference>
<dbReference type="GO" id="GO:0043169">
    <property type="term" value="F:cation binding"/>
    <property type="evidence" value="ECO:0007669"/>
    <property type="project" value="InterPro"/>
</dbReference>
<proteinExistence type="inferred from homology"/>
<reference evidence="13" key="1">
    <citation type="submission" date="2021-02" db="EMBL/GenBank/DDBJ databases">
        <authorList>
            <person name="Nowell W R."/>
        </authorList>
    </citation>
    <scope>NUCLEOTIDE SEQUENCE</scope>
</reference>
<comment type="similarity">
    <text evidence="4 10">Belongs to the glycosyl hydrolase 13 family.</text>
</comment>
<dbReference type="Pfam" id="PF22058">
    <property type="entry name" value="X25_BaPul_like"/>
    <property type="match status" value="1"/>
</dbReference>
<comment type="cofactor">
    <cofactor evidence="3">
        <name>chloride</name>
        <dbReference type="ChEBI" id="CHEBI:17996"/>
    </cofactor>
</comment>
<dbReference type="InterPro" id="IPR054409">
    <property type="entry name" value="X25_BaPul-like"/>
</dbReference>
<evidence type="ECO:0000256" key="11">
    <source>
        <dbReference type="SAM" id="SignalP"/>
    </source>
</evidence>
<keyword evidence="7" id="KW-0868">Chloride</keyword>
<feature type="signal peptide" evidence="11">
    <location>
        <begin position="1"/>
        <end position="24"/>
    </location>
</feature>
<dbReference type="AlphaFoldDB" id="A0A814JW21"/>
<organism evidence="13 15">
    <name type="scientific">Didymodactylos carnosus</name>
    <dbReference type="NCBI Taxonomy" id="1234261"/>
    <lineage>
        <taxon>Eukaryota</taxon>
        <taxon>Metazoa</taxon>
        <taxon>Spiralia</taxon>
        <taxon>Gnathifera</taxon>
        <taxon>Rotifera</taxon>
        <taxon>Eurotatoria</taxon>
        <taxon>Bdelloidea</taxon>
        <taxon>Philodinida</taxon>
        <taxon>Philodinidae</taxon>
        <taxon>Didymodactylos</taxon>
    </lineage>
</organism>
<evidence type="ECO:0000256" key="6">
    <source>
        <dbReference type="ARBA" id="ARBA00022801"/>
    </source>
</evidence>
<comment type="catalytic activity">
    <reaction evidence="1">
        <text>Endohydrolysis of (1-&gt;4)-alpha-D-glucosidic linkages in polysaccharides containing three or more (1-&gt;4)-alpha-linked D-glucose units.</text>
        <dbReference type="EC" id="3.2.1.1"/>
    </reaction>
</comment>
<evidence type="ECO:0000313" key="13">
    <source>
        <dbReference type="EMBL" id="CAF1043924.1"/>
    </source>
</evidence>
<dbReference type="InterPro" id="IPR017853">
    <property type="entry name" value="GH"/>
</dbReference>
<evidence type="ECO:0000256" key="7">
    <source>
        <dbReference type="ARBA" id="ARBA00023214"/>
    </source>
</evidence>
<dbReference type="InterPro" id="IPR006046">
    <property type="entry name" value="Alpha_amylase"/>
</dbReference>
<evidence type="ECO:0000256" key="1">
    <source>
        <dbReference type="ARBA" id="ARBA00000548"/>
    </source>
</evidence>
<evidence type="ECO:0000256" key="8">
    <source>
        <dbReference type="ARBA" id="ARBA00023277"/>
    </source>
</evidence>
<dbReference type="PANTHER" id="PTHR43447">
    <property type="entry name" value="ALPHA-AMYLASE"/>
    <property type="match status" value="1"/>
</dbReference>
<keyword evidence="8" id="KW-0119">Carbohydrate metabolism</keyword>
<dbReference type="InterPro" id="IPR006047">
    <property type="entry name" value="GH13_cat_dom"/>
</dbReference>
<sequence>PTSQMPIKLLIALVFSTFVLNAYGCSPDPNSGSIVIAAGSFLSDIGGTNWDPAELKGQLLFNSVTCFYEKQVALPPNKNYDWKVAFNSQWGGDKGCGNGGNCQFNSGPTGGILLKYNPYNAQLSTEVAVILTDCGNAVCGEGETCANCAEDCGKCPCSNPLSSRIVRASGDWQTILGSAANWIATDPNSLMSADPNDCLYSLILTGLKPNTEYQWKVAMDNAWGENYGCGKDNCKFTSSTSGAIKLIFNPNTKQLTTELVTATCGDNVCEIGETCSSCKDDCGECPPSVCGDKKCDWDETCSTCESDCGACPFCGDGKCEKDETAQSCPQDCPNELPGCQIFNEESCSGGQQFHANPSVAEKRWQTPKPGAQRYQTSFQDYHALVGYADIIYKTKDRTSADVCIEATHKTASVTLTYHFDGVAQTSKCKAYTNAYKGILKVIVTGNDNTVLELPDVDLIWNANPILSRPGDYRNGQKGGVAEMFGWPHDDVRQECDFLAKAGYLGVKLFPVHEQLMSTQPFENAMNPWYFMYQPVSYKLEGRGGTREQLRDLIQTCRALGVRVYTDAVLNHFTGAGNDMNLHRNPNGCVPWPNKTSSAIPERQSSFYTHAFTYQYNPNTGKSPSNEFPGAAIGPEDFHCDRSLGSWSDLFIMNNGWLVGLTDIDTSRENVRERQAAYLVDMLSLGASGFRIDAAKHISPEDLSAIFKKVQTKMGGQLPDDFFVWLEILTGGEAGLLWQGPSWYGTAFEGLLMKDLGSSSEVNKIKMWDGLYPKEPHNNPLISRTRVVIQNDDHDQQNPGSSSRDMGPFGCVLIKNCPASAHRNYEIKLFQNPYEINDNANDWPIRFILSSYYHTDGDLGIPDGKSKCDLCTISCETCRKSVEYKPAFVANACAYEGTSYTHTHRDIAVINAMRAWMNLSPTSGSALGIGNCS</sequence>
<evidence type="ECO:0000259" key="12">
    <source>
        <dbReference type="SMART" id="SM00642"/>
    </source>
</evidence>
<dbReference type="Proteomes" id="UP000681722">
    <property type="component" value="Unassembled WGS sequence"/>
</dbReference>
<evidence type="ECO:0000256" key="2">
    <source>
        <dbReference type="ARBA" id="ARBA00001913"/>
    </source>
</evidence>
<keyword evidence="11" id="KW-0732">Signal</keyword>
<dbReference type="SUPFAM" id="SSF51445">
    <property type="entry name" value="(Trans)glycosidases"/>
    <property type="match status" value="1"/>
</dbReference>
<evidence type="ECO:0000256" key="5">
    <source>
        <dbReference type="ARBA" id="ARBA00012595"/>
    </source>
</evidence>
<feature type="non-terminal residue" evidence="13">
    <location>
        <position position="1"/>
    </location>
</feature>
<evidence type="ECO:0000313" key="15">
    <source>
        <dbReference type="Proteomes" id="UP000663829"/>
    </source>
</evidence>
<dbReference type="Gene3D" id="3.20.20.80">
    <property type="entry name" value="Glycosidases"/>
    <property type="match status" value="1"/>
</dbReference>
<evidence type="ECO:0000313" key="14">
    <source>
        <dbReference type="EMBL" id="CAF3814126.1"/>
    </source>
</evidence>
<dbReference type="EMBL" id="CAJOBC010004086">
    <property type="protein sequence ID" value="CAF3814126.1"/>
    <property type="molecule type" value="Genomic_DNA"/>
</dbReference>
<evidence type="ECO:0000256" key="4">
    <source>
        <dbReference type="ARBA" id="ARBA00008061"/>
    </source>
</evidence>
<feature type="chain" id="PRO_5035684462" description="alpha-amylase" evidence="11">
    <location>
        <begin position="25"/>
        <end position="932"/>
    </location>
</feature>
<dbReference type="GO" id="GO:0004556">
    <property type="term" value="F:alpha-amylase activity"/>
    <property type="evidence" value="ECO:0007669"/>
    <property type="project" value="UniProtKB-EC"/>
</dbReference>